<organism evidence="2 3">
    <name type="scientific">Elizabethkingia anophelis</name>
    <dbReference type="NCBI Taxonomy" id="1117645"/>
    <lineage>
        <taxon>Bacteria</taxon>
        <taxon>Pseudomonadati</taxon>
        <taxon>Bacteroidota</taxon>
        <taxon>Flavobacteriia</taxon>
        <taxon>Flavobacteriales</taxon>
        <taxon>Weeksellaceae</taxon>
        <taxon>Elizabethkingia</taxon>
    </lineage>
</organism>
<dbReference type="RefSeq" id="WP_078397002.1">
    <property type="nucleotide sequence ID" value="NZ_CP016375.1"/>
</dbReference>
<dbReference type="Proteomes" id="UP000190848">
    <property type="component" value="Plasmid unnamed"/>
</dbReference>
<evidence type="ECO:0000313" key="2">
    <source>
        <dbReference type="EMBL" id="AQX03718.1"/>
    </source>
</evidence>
<dbReference type="EMBL" id="CP016375">
    <property type="protein sequence ID" value="AQX03718.1"/>
    <property type="molecule type" value="Genomic_DNA"/>
</dbReference>
<evidence type="ECO:0000256" key="1">
    <source>
        <dbReference type="SAM" id="SignalP"/>
    </source>
</evidence>
<reference evidence="2 3" key="1">
    <citation type="submission" date="2016-07" db="EMBL/GenBank/DDBJ databases">
        <title>Revisiting the taxonomy of the Elizabethkingia Genus using Whole-Genome Sequencing, Optical Mapping, and MALDI-TOF, along with proposal of three novel Elizabethkingia species: Elizabethkingia bruuniana sp. nov., Elizabethkingia ursingii sp. nov., and Elizabethkingia occulta sp. nov.</title>
        <authorList>
            <person name="Nicholson A.C."/>
        </authorList>
    </citation>
    <scope>NUCLEOTIDE SEQUENCE [LARGE SCALE GENOMIC DNA]</scope>
    <source>
        <strain evidence="2 3">F3201</strain>
        <plasmid evidence="2 3">unnamed</plasmid>
    </source>
</reference>
<evidence type="ECO:0008006" key="4">
    <source>
        <dbReference type="Google" id="ProtNLM"/>
    </source>
</evidence>
<keyword evidence="2" id="KW-0614">Plasmid</keyword>
<gene>
    <name evidence="2" type="ORF">BBD32_19430</name>
</gene>
<geneLocation type="plasmid" evidence="2 3">
    <name>unnamed</name>
</geneLocation>
<dbReference type="AlphaFoldDB" id="A0AAU8UZW9"/>
<keyword evidence="1" id="KW-0732">Signal</keyword>
<protein>
    <recommendedName>
        <fullName evidence="4">Conjugative transposon protein TraI</fullName>
    </recommendedName>
</protein>
<proteinExistence type="predicted"/>
<evidence type="ECO:0000313" key="3">
    <source>
        <dbReference type="Proteomes" id="UP000190848"/>
    </source>
</evidence>
<accession>A0AAU8UZW9</accession>
<sequence>MKKVLLIIGFVGFALAKSQVVVSDPGVQMALEKSIAISNSELTKTISILDKQTGQLELLGKMKDKVDKVNSVVGDMQEIRDIVTMQKESIATAVRIKSRLSDFKTNEFKKVALNDISNSLSTLSRTLQFVQKVLTSNFFSMSDKERMDIIRDQKTQAFRAYMIIRKYAQ</sequence>
<feature type="chain" id="PRO_5043616807" description="Conjugative transposon protein TraI" evidence="1">
    <location>
        <begin position="17"/>
        <end position="169"/>
    </location>
</feature>
<feature type="signal peptide" evidence="1">
    <location>
        <begin position="1"/>
        <end position="16"/>
    </location>
</feature>
<name>A0AAU8UZW9_9FLAO</name>